<dbReference type="AlphaFoldDB" id="A0AAV5SGR6"/>
<dbReference type="SUPFAM" id="SSF118359">
    <property type="entry name" value="Expressed protein At2g23090/F21P24.15"/>
    <property type="match status" value="1"/>
</dbReference>
<dbReference type="GO" id="GO:0005634">
    <property type="term" value="C:nucleus"/>
    <property type="evidence" value="ECO:0007669"/>
    <property type="project" value="UniProtKB-SubCell"/>
</dbReference>
<accession>A0AAV5SGR6</accession>
<dbReference type="Gene3D" id="4.10.1050.10">
    <property type="entry name" value="At2g23090-like"/>
    <property type="match status" value="1"/>
</dbReference>
<evidence type="ECO:0000313" key="6">
    <source>
        <dbReference type="EMBL" id="GMS82054.1"/>
    </source>
</evidence>
<comment type="subcellular location">
    <subcellularLocation>
        <location evidence="2">Cytoplasm</location>
    </subcellularLocation>
    <subcellularLocation>
        <location evidence="1">Nucleus</location>
    </subcellularLocation>
</comment>
<keyword evidence="3" id="KW-0963">Cytoplasm</keyword>
<evidence type="ECO:0000313" key="7">
    <source>
        <dbReference type="Proteomes" id="UP001432027"/>
    </source>
</evidence>
<dbReference type="Proteomes" id="UP001432027">
    <property type="component" value="Unassembled WGS sequence"/>
</dbReference>
<sequence length="108" mass="12243">SCRLLDFELIRCLDPPRSSVFSGSLLLRRINRYKMARGPAKLQSQQKNQKKKAEAMKSQAIDHKGAQLASLTIKCTVCMIQMVDMRSYKQHFENKHPKSPLPAELASA</sequence>
<name>A0AAV5SGR6_9BILA</name>
<evidence type="ECO:0000256" key="4">
    <source>
        <dbReference type="ARBA" id="ARBA00023242"/>
    </source>
</evidence>
<evidence type="ECO:0000256" key="1">
    <source>
        <dbReference type="ARBA" id="ARBA00004123"/>
    </source>
</evidence>
<evidence type="ECO:0000256" key="5">
    <source>
        <dbReference type="SAM" id="MobiDB-lite"/>
    </source>
</evidence>
<dbReference type="InterPro" id="IPR026939">
    <property type="entry name" value="ZNF706/At2g23090_sf"/>
</dbReference>
<reference evidence="6" key="1">
    <citation type="submission" date="2023-10" db="EMBL/GenBank/DDBJ databases">
        <title>Genome assembly of Pristionchus species.</title>
        <authorList>
            <person name="Yoshida K."/>
            <person name="Sommer R.J."/>
        </authorList>
    </citation>
    <scope>NUCLEOTIDE SEQUENCE</scope>
    <source>
        <strain evidence="6">RS0144</strain>
    </source>
</reference>
<feature type="compositionally biased region" description="Basic and acidic residues" evidence="5">
    <location>
        <begin position="51"/>
        <end position="62"/>
    </location>
</feature>
<evidence type="ECO:0008006" key="8">
    <source>
        <dbReference type="Google" id="ProtNLM"/>
    </source>
</evidence>
<protein>
    <recommendedName>
        <fullName evidence="8">Small EDRK-rich factor-like N-terminal domain-containing protein</fullName>
    </recommendedName>
</protein>
<proteinExistence type="predicted"/>
<evidence type="ECO:0000256" key="3">
    <source>
        <dbReference type="ARBA" id="ARBA00022490"/>
    </source>
</evidence>
<dbReference type="GO" id="GO:0005737">
    <property type="term" value="C:cytoplasm"/>
    <property type="evidence" value="ECO:0007669"/>
    <property type="project" value="UniProtKB-SubCell"/>
</dbReference>
<dbReference type="InterPro" id="IPR045230">
    <property type="entry name" value="MBS1/2-like"/>
</dbReference>
<evidence type="ECO:0000256" key="2">
    <source>
        <dbReference type="ARBA" id="ARBA00004496"/>
    </source>
</evidence>
<dbReference type="PANTHER" id="PTHR21213">
    <property type="entry name" value="GEO09665P1-RELATED"/>
    <property type="match status" value="1"/>
</dbReference>
<feature type="region of interest" description="Disordered" evidence="5">
    <location>
        <begin position="38"/>
        <end position="62"/>
    </location>
</feature>
<keyword evidence="7" id="KW-1185">Reference proteome</keyword>
<comment type="caution">
    <text evidence="6">The sequence shown here is derived from an EMBL/GenBank/DDBJ whole genome shotgun (WGS) entry which is preliminary data.</text>
</comment>
<feature type="non-terminal residue" evidence="6">
    <location>
        <position position="1"/>
    </location>
</feature>
<keyword evidence="4" id="KW-0539">Nucleus</keyword>
<gene>
    <name evidence="6" type="ORF">PENTCL1PPCAC_4229</name>
</gene>
<dbReference type="PANTHER" id="PTHR21213:SF0">
    <property type="entry name" value="ZINC FINGER PROTEIN 706"/>
    <property type="match status" value="1"/>
</dbReference>
<organism evidence="6 7">
    <name type="scientific">Pristionchus entomophagus</name>
    <dbReference type="NCBI Taxonomy" id="358040"/>
    <lineage>
        <taxon>Eukaryota</taxon>
        <taxon>Metazoa</taxon>
        <taxon>Ecdysozoa</taxon>
        <taxon>Nematoda</taxon>
        <taxon>Chromadorea</taxon>
        <taxon>Rhabditida</taxon>
        <taxon>Rhabditina</taxon>
        <taxon>Diplogasteromorpha</taxon>
        <taxon>Diplogasteroidea</taxon>
        <taxon>Neodiplogasteridae</taxon>
        <taxon>Pristionchus</taxon>
    </lineage>
</organism>
<dbReference type="EMBL" id="BTSX01000001">
    <property type="protein sequence ID" value="GMS82054.1"/>
    <property type="molecule type" value="Genomic_DNA"/>
</dbReference>